<proteinExistence type="inferred from homology"/>
<name>A0A4U1EMK1_MONMO</name>
<feature type="transmembrane region" description="Helical" evidence="8">
    <location>
        <begin position="449"/>
        <end position="468"/>
    </location>
</feature>
<dbReference type="GO" id="GO:0005254">
    <property type="term" value="F:chloride channel activity"/>
    <property type="evidence" value="ECO:0007669"/>
    <property type="project" value="TreeGrafter"/>
</dbReference>
<evidence type="ECO:0000256" key="1">
    <source>
        <dbReference type="ARBA" id="ARBA00004651"/>
    </source>
</evidence>
<evidence type="ECO:0000256" key="9">
    <source>
        <dbReference type="SAM" id="MobiDB-lite"/>
    </source>
</evidence>
<evidence type="ECO:0000313" key="13">
    <source>
        <dbReference type="Proteomes" id="UP000308365"/>
    </source>
</evidence>
<accession>A0A4U1EMK1</accession>
<feature type="non-terminal residue" evidence="12">
    <location>
        <position position="1"/>
    </location>
</feature>
<feature type="non-terminal residue" evidence="12">
    <location>
        <position position="953"/>
    </location>
</feature>
<evidence type="ECO:0000313" key="12">
    <source>
        <dbReference type="EMBL" id="TKC37711.1"/>
    </source>
</evidence>
<feature type="transmembrane region" description="Helical" evidence="8">
    <location>
        <begin position="323"/>
        <end position="341"/>
    </location>
</feature>
<keyword evidence="3" id="KW-1003">Cell membrane</keyword>
<keyword evidence="5 8" id="KW-1133">Transmembrane helix</keyword>
<feature type="transmembrane region" description="Helical" evidence="8">
    <location>
        <begin position="561"/>
        <end position="583"/>
    </location>
</feature>
<dbReference type="Proteomes" id="UP000308365">
    <property type="component" value="Unassembled WGS sequence"/>
</dbReference>
<evidence type="ECO:0000256" key="7">
    <source>
        <dbReference type="ARBA" id="ARBA00023180"/>
    </source>
</evidence>
<feature type="compositionally biased region" description="Basic and acidic residues" evidence="9">
    <location>
        <begin position="917"/>
        <end position="930"/>
    </location>
</feature>
<feature type="region of interest" description="Disordered" evidence="9">
    <location>
        <begin position="1"/>
        <end position="61"/>
    </location>
</feature>
<dbReference type="InterPro" id="IPR049452">
    <property type="entry name" value="Anoctamin_TM"/>
</dbReference>
<dbReference type="EMBL" id="RWIC01001097">
    <property type="protein sequence ID" value="TKC37711.1"/>
    <property type="molecule type" value="Genomic_DNA"/>
</dbReference>
<feature type="transmembrane region" description="Helical" evidence="8">
    <location>
        <begin position="715"/>
        <end position="738"/>
    </location>
</feature>
<feature type="domain" description="Anoctamin dimerisation" evidence="11">
    <location>
        <begin position="167"/>
        <end position="232"/>
    </location>
</feature>
<comment type="caution">
    <text evidence="12">The sequence shown here is derived from an EMBL/GenBank/DDBJ whole genome shotgun (WGS) entry which is preliminary data.</text>
</comment>
<feature type="transmembrane region" description="Helical" evidence="8">
    <location>
        <begin position="762"/>
        <end position="782"/>
    </location>
</feature>
<dbReference type="Pfam" id="PF04547">
    <property type="entry name" value="Anoctamin"/>
    <property type="match status" value="2"/>
</dbReference>
<gene>
    <name evidence="12" type="ORF">EI555_019021</name>
</gene>
<evidence type="ECO:0000259" key="11">
    <source>
        <dbReference type="Pfam" id="PF16178"/>
    </source>
</evidence>
<feature type="domain" description="Anoctamin transmembrane" evidence="10">
    <location>
        <begin position="545"/>
        <end position="898"/>
    </location>
</feature>
<evidence type="ECO:0000256" key="6">
    <source>
        <dbReference type="ARBA" id="ARBA00023136"/>
    </source>
</evidence>
<evidence type="ECO:0000256" key="5">
    <source>
        <dbReference type="ARBA" id="ARBA00022989"/>
    </source>
</evidence>
<feature type="transmembrane region" description="Helical" evidence="8">
    <location>
        <begin position="246"/>
        <end position="269"/>
    </location>
</feature>
<dbReference type="PANTHER" id="PTHR12308:SF37">
    <property type="entry name" value="ANOCTAMIN-9"/>
    <property type="match status" value="1"/>
</dbReference>
<dbReference type="GO" id="GO:0046983">
    <property type="term" value="F:protein dimerization activity"/>
    <property type="evidence" value="ECO:0007669"/>
    <property type="project" value="InterPro"/>
</dbReference>
<comment type="subcellular location">
    <subcellularLocation>
        <location evidence="1">Cell membrane</location>
        <topology evidence="1">Multi-pass membrane protein</topology>
    </subcellularLocation>
    <subcellularLocation>
        <location evidence="8">Membrane</location>
        <topology evidence="8">Multi-pass membrane protein</topology>
    </subcellularLocation>
</comment>
<dbReference type="InterPro" id="IPR032394">
    <property type="entry name" value="Anoct_dimer"/>
</dbReference>
<feature type="transmembrane region" description="Helical" evidence="8">
    <location>
        <begin position="422"/>
        <end position="443"/>
    </location>
</feature>
<dbReference type="GO" id="GO:0005886">
    <property type="term" value="C:plasma membrane"/>
    <property type="evidence" value="ECO:0007669"/>
    <property type="project" value="UniProtKB-SubCell"/>
</dbReference>
<keyword evidence="7" id="KW-0325">Glycoprotein</keyword>
<comment type="caution">
    <text evidence="8">Lacks conserved residue(s) required for the propagation of feature annotation.</text>
</comment>
<evidence type="ECO:0000259" key="10">
    <source>
        <dbReference type="Pfam" id="PF04547"/>
    </source>
</evidence>
<feature type="domain" description="Anoctamin transmembrane" evidence="10">
    <location>
        <begin position="235"/>
        <end position="479"/>
    </location>
</feature>
<dbReference type="AlphaFoldDB" id="A0A4U1EMK1"/>
<keyword evidence="4 8" id="KW-0812">Transmembrane</keyword>
<evidence type="ECO:0000256" key="8">
    <source>
        <dbReference type="RuleBase" id="RU280814"/>
    </source>
</evidence>
<organism evidence="12 13">
    <name type="scientific">Monodon monoceros</name>
    <name type="common">Narwhal</name>
    <name type="synonym">Ceratodon monodon</name>
    <dbReference type="NCBI Taxonomy" id="40151"/>
    <lineage>
        <taxon>Eukaryota</taxon>
        <taxon>Metazoa</taxon>
        <taxon>Chordata</taxon>
        <taxon>Craniata</taxon>
        <taxon>Vertebrata</taxon>
        <taxon>Euteleostomi</taxon>
        <taxon>Mammalia</taxon>
        <taxon>Eutheria</taxon>
        <taxon>Laurasiatheria</taxon>
        <taxon>Artiodactyla</taxon>
        <taxon>Whippomorpha</taxon>
        <taxon>Cetacea</taxon>
        <taxon>Odontoceti</taxon>
        <taxon>Monodontidae</taxon>
        <taxon>Monodon</taxon>
    </lineage>
</organism>
<keyword evidence="6 8" id="KW-0472">Membrane</keyword>
<comment type="similarity">
    <text evidence="2 8">Belongs to the anoctamin family.</text>
</comment>
<protein>
    <recommendedName>
        <fullName evidence="8">Anoctamin</fullName>
    </recommendedName>
</protein>
<evidence type="ECO:0000256" key="2">
    <source>
        <dbReference type="ARBA" id="ARBA00009671"/>
    </source>
</evidence>
<evidence type="ECO:0000256" key="4">
    <source>
        <dbReference type="ARBA" id="ARBA00022692"/>
    </source>
</evidence>
<feature type="compositionally biased region" description="Basic and acidic residues" evidence="9">
    <location>
        <begin position="13"/>
        <end position="23"/>
    </location>
</feature>
<reference evidence="13" key="1">
    <citation type="journal article" date="2019" name="IScience">
        <title>Narwhal Genome Reveals Long-Term Low Genetic Diversity despite Current Large Abundance Size.</title>
        <authorList>
            <person name="Westbury M.V."/>
            <person name="Petersen B."/>
            <person name="Garde E."/>
            <person name="Heide-Jorgensen M.P."/>
            <person name="Lorenzen E.D."/>
        </authorList>
    </citation>
    <scope>NUCLEOTIDE SEQUENCE [LARGE SCALE GENOMIC DNA]</scope>
</reference>
<evidence type="ECO:0000256" key="3">
    <source>
        <dbReference type="ARBA" id="ARBA00022475"/>
    </source>
</evidence>
<dbReference type="Pfam" id="PF16178">
    <property type="entry name" value="Anoct_dimer"/>
    <property type="match status" value="1"/>
</dbReference>
<feature type="region of interest" description="Disordered" evidence="9">
    <location>
        <begin position="903"/>
        <end position="953"/>
    </location>
</feature>
<dbReference type="PANTHER" id="PTHR12308">
    <property type="entry name" value="ANOCTAMIN"/>
    <property type="match status" value="1"/>
</dbReference>
<dbReference type="InterPro" id="IPR007632">
    <property type="entry name" value="Anoctamin"/>
</dbReference>
<sequence>LLPDGAGRHRGLRREGRVAHGSREGAPGGFAATLGFPPALGLPVPPTPPSAAPSTATSVREEESLRILVGTEGDSPLQMDINTTETEASEPWDYVLVADHCTQRNPRQVQRQQQFLEELERKGFCYRAREDQAKVFFGIRADNRVFDRYCSLLMEPEATAPRGELARPTSIPATTRIQIVNFVLNSKMAAGDTLQDLVKDGVFEAVFPLHKGEEDLKKKWAWWRNMFQEQPIGDIRNYFGEKAALYFAWLGWYTYMLVPAAVVGLIVFLSGFAHFEASQISREICDAHDVYMCPRGDHIPRYQRLSETCAFVKLTHLFDNEGTVLFAVFTALWATVFLELWKRERARVVLQWDLYGWDEDQEEMVLGLIACPDYQPRLRVEYRHPPAVSVDGTPGAPLVGLESRWGGPWRPAHPGLPDPRQICLMIGMAHVLVICRVLVAALFSSALPFLGEQVTTAVVVTGSLVHYINKYVALKLCDFGERRAPLSPSLATGGRIQGGDLGALGWGKGAYERAGARTWETGTGWARAVIGVKDGGGTAPHLIPEKPRTFSERESKFTIKFFTLQFFAHFSSLIYIAFILGRINGNPGKSVRLAGLWKLEEVSLSGGLTALFLNCPNPLVTPRPLPSQWLHDGPVRAVAIIMGLKQTLSNCMEYLGPCLANKCRSMRATSQDPELRHWRRNYRLNPPVRGVHGDEYAGRGWWADGRAGTARGPTYGFTTVFVAAFPLAPLLALFNSLVEIRLDAIKMVQVQRRLVPRKAKDIGTWLQVLAVIANGMVIAFTSEFIPRVVYKYRYGPCRQGVHPAVDCLTGYVNHSLSVFYTKDFQNPVEIEGSENVTECRYRDCGTAQNSNFTEQPWFLLAVRLTFLIFFEHVALCVKLIAGWFVPDVPQWVKNEVLKRKHQRLGEAGLPGPGPESRSTRDSGREHRHGAGLEPVQRPRRRAAATTAHPSPGC</sequence>